<accession>A0ABT2S7W2</accession>
<gene>
    <name evidence="2" type="ORF">OCV65_10640</name>
</gene>
<dbReference type="RefSeq" id="WP_262582031.1">
    <property type="nucleotide sequence ID" value="NZ_JAOQJV010000016.1"/>
</dbReference>
<comment type="caution">
    <text evidence="2">The sequence shown here is derived from an EMBL/GenBank/DDBJ whole genome shotgun (WGS) entry which is preliminary data.</text>
</comment>
<evidence type="ECO:0000256" key="1">
    <source>
        <dbReference type="SAM" id="Coils"/>
    </source>
</evidence>
<reference evidence="2 3" key="1">
    <citation type="journal article" date="2021" name="ISME Commun">
        <title>Automated analysis of genomic sequences facilitates high-throughput and comprehensive description of bacteria.</title>
        <authorList>
            <person name="Hitch T.C.A."/>
        </authorList>
    </citation>
    <scope>NUCLEOTIDE SEQUENCE [LARGE SCALE GENOMIC DNA]</scope>
    <source>
        <strain evidence="2 3">Sanger_02</strain>
    </source>
</reference>
<proteinExistence type="predicted"/>
<dbReference type="Pfam" id="PF07083">
    <property type="entry name" value="DUF1351"/>
    <property type="match status" value="1"/>
</dbReference>
<keyword evidence="1" id="KW-0175">Coiled coil</keyword>
<evidence type="ECO:0000313" key="2">
    <source>
        <dbReference type="EMBL" id="MCU6700685.1"/>
    </source>
</evidence>
<evidence type="ECO:0000313" key="3">
    <source>
        <dbReference type="Proteomes" id="UP001207605"/>
    </source>
</evidence>
<dbReference type="EMBL" id="JAOQJV010000016">
    <property type="protein sequence ID" value="MCU6700685.1"/>
    <property type="molecule type" value="Genomic_DNA"/>
</dbReference>
<dbReference type="Proteomes" id="UP001207605">
    <property type="component" value="Unassembled WGS sequence"/>
</dbReference>
<sequence length="309" mass="36456">MNELTLAIKQNPGTIEMNFDALEEQLDKKLDEYRGAVFTEDTKTIAKAEIASLRRLKKDIEDGRKTVKKKWMEPYDAFDKRMKSLSAKVDEPINAINEQVQAFEEKRRKEKREEIQRMYEDCTSEYEDCREFINLDKLYDSKWENVSVSMKSIKKDMTEKMSTIQTAVSSIKAMRSDKEPDALALYKRTLNLNDAIQMITTYEQNKADALKREEECRQREEERRRQTEIERARVAEREAIRREEQIRKEEQEKAQQTVEQTPVIADDELPFEQPSTVTAFYRVIATPAELEEVEMAFNSIGIYFERRTV</sequence>
<feature type="coiled-coil region" evidence="1">
    <location>
        <begin position="210"/>
        <end position="260"/>
    </location>
</feature>
<name>A0ABT2S7W2_9FIRM</name>
<protein>
    <submittedName>
        <fullName evidence="2">DUF1351 domain-containing protein</fullName>
    </submittedName>
</protein>
<keyword evidence="3" id="KW-1185">Reference proteome</keyword>
<organism evidence="2 3">
    <name type="scientific">Dorea ammoniilytica</name>
    <dbReference type="NCBI Taxonomy" id="2981788"/>
    <lineage>
        <taxon>Bacteria</taxon>
        <taxon>Bacillati</taxon>
        <taxon>Bacillota</taxon>
        <taxon>Clostridia</taxon>
        <taxon>Lachnospirales</taxon>
        <taxon>Lachnospiraceae</taxon>
        <taxon>Dorea</taxon>
    </lineage>
</organism>
<dbReference type="InterPro" id="IPR009785">
    <property type="entry name" value="Prophage_Lj928_Orf309"/>
</dbReference>